<comment type="caution">
    <text evidence="4">The sequence shown here is derived from an EMBL/GenBank/DDBJ whole genome shotgun (WGS) entry which is preliminary data.</text>
</comment>
<feature type="region of interest" description="Disordered" evidence="1">
    <location>
        <begin position="406"/>
        <end position="428"/>
    </location>
</feature>
<protein>
    <recommendedName>
        <fullName evidence="3">Rhodopsin domain-containing protein</fullName>
    </recommendedName>
</protein>
<evidence type="ECO:0000313" key="4">
    <source>
        <dbReference type="EMBL" id="CAI6337603.1"/>
    </source>
</evidence>
<feature type="compositionally biased region" description="Basic and acidic residues" evidence="1">
    <location>
        <begin position="408"/>
        <end position="418"/>
    </location>
</feature>
<feature type="region of interest" description="Disordered" evidence="1">
    <location>
        <begin position="343"/>
        <end position="368"/>
    </location>
</feature>
<accession>A0A9W4UNR2</accession>
<name>A0A9W4UNR2_9PLEO</name>
<feature type="transmembrane region" description="Helical" evidence="2">
    <location>
        <begin position="107"/>
        <end position="126"/>
    </location>
</feature>
<dbReference type="PANTHER" id="PTHR38794:SF1">
    <property type="entry name" value="INTEGRAL MEMBRANE PROTEIN"/>
    <property type="match status" value="1"/>
</dbReference>
<dbReference type="PANTHER" id="PTHR38794">
    <property type="entry name" value="INTEGRAL MEMBRANE PROTEIN"/>
    <property type="match status" value="1"/>
</dbReference>
<keyword evidence="2" id="KW-0812">Transmembrane</keyword>
<evidence type="ECO:0000256" key="1">
    <source>
        <dbReference type="SAM" id="MobiDB-lite"/>
    </source>
</evidence>
<dbReference type="AlphaFoldDB" id="A0A9W4UNR2"/>
<feature type="transmembrane region" description="Helical" evidence="2">
    <location>
        <begin position="58"/>
        <end position="77"/>
    </location>
</feature>
<feature type="transmembrane region" description="Helical" evidence="2">
    <location>
        <begin position="178"/>
        <end position="204"/>
    </location>
</feature>
<keyword evidence="2" id="KW-1133">Transmembrane helix</keyword>
<dbReference type="InterPro" id="IPR049326">
    <property type="entry name" value="Rhodopsin_dom_fungi"/>
</dbReference>
<keyword evidence="2" id="KW-0472">Membrane</keyword>
<feature type="transmembrane region" description="Helical" evidence="2">
    <location>
        <begin position="27"/>
        <end position="46"/>
    </location>
</feature>
<feature type="compositionally biased region" description="Polar residues" evidence="1">
    <location>
        <begin position="346"/>
        <end position="356"/>
    </location>
</feature>
<evidence type="ECO:0000256" key="2">
    <source>
        <dbReference type="SAM" id="Phobius"/>
    </source>
</evidence>
<dbReference type="OrthoDB" id="3918601at2759"/>
<sequence>MDFAATRHAYVVRHRGSDSDSGPFVNVVTWIMLITSTLAVLTRLVTKRALRRRIDVDDAFVAAALLASIGSGVAVTVQTKNGLGRSKAMLDPGSIPIYEKAEYANKLLYIATLALAKLSIISLLMILTASDLHRNMGIALTAMIALWGLVSEFTAAFQCGIDRPWQYSDTTDKCLSMIKVWLGVAVGNMITDLFLVLFPIHIILTLQMSMKKKITILCFFGSRSLDIVATAIQLSYVPDFHSPDPTRALWTWTLTTQVIECLTILTSCVPYLRPLLEDLLTGLYAVDELRRRGNSTSSSRYARTRNNGESYKLSSTNSFLHPWEKRAKRSHSGESGIRRFLPTLSEVGTNNANSASGLPGGPKRSDGRINVEITARKDETASELGKWETESTGSQAKIVKTTVMSAEWEERQSNRQSDDDITVLRTDS</sequence>
<reference evidence="4" key="1">
    <citation type="submission" date="2023-01" db="EMBL/GenBank/DDBJ databases">
        <authorList>
            <person name="Van Ghelder C."/>
            <person name="Rancurel C."/>
        </authorList>
    </citation>
    <scope>NUCLEOTIDE SEQUENCE</scope>
    <source>
        <strain evidence="4">CNCM I-4278</strain>
    </source>
</reference>
<feature type="transmembrane region" description="Helical" evidence="2">
    <location>
        <begin position="138"/>
        <end position="158"/>
    </location>
</feature>
<feature type="domain" description="Rhodopsin" evidence="3">
    <location>
        <begin position="43"/>
        <end position="277"/>
    </location>
</feature>
<dbReference type="EMBL" id="CAOQHR010000007">
    <property type="protein sequence ID" value="CAI6337603.1"/>
    <property type="molecule type" value="Genomic_DNA"/>
</dbReference>
<dbReference type="Pfam" id="PF20684">
    <property type="entry name" value="Fung_rhodopsin"/>
    <property type="match status" value="1"/>
</dbReference>
<organism evidence="4 5">
    <name type="scientific">Periconia digitata</name>
    <dbReference type="NCBI Taxonomy" id="1303443"/>
    <lineage>
        <taxon>Eukaryota</taxon>
        <taxon>Fungi</taxon>
        <taxon>Dikarya</taxon>
        <taxon>Ascomycota</taxon>
        <taxon>Pezizomycotina</taxon>
        <taxon>Dothideomycetes</taxon>
        <taxon>Pleosporomycetidae</taxon>
        <taxon>Pleosporales</taxon>
        <taxon>Massarineae</taxon>
        <taxon>Periconiaceae</taxon>
        <taxon>Periconia</taxon>
    </lineage>
</organism>
<evidence type="ECO:0000259" key="3">
    <source>
        <dbReference type="Pfam" id="PF20684"/>
    </source>
</evidence>
<evidence type="ECO:0000313" key="5">
    <source>
        <dbReference type="Proteomes" id="UP001152607"/>
    </source>
</evidence>
<dbReference type="Proteomes" id="UP001152607">
    <property type="component" value="Unassembled WGS sequence"/>
</dbReference>
<gene>
    <name evidence="4" type="ORF">PDIGIT_LOCUS10716</name>
</gene>
<proteinExistence type="predicted"/>
<keyword evidence="5" id="KW-1185">Reference proteome</keyword>